<accession>A0A0R3RUH5</accession>
<sequence length="104" mass="12419">MLPVYFVLIPYTANNRKAKPMDIAFELKNSTATQNFLALRTAYLTTYIHIQCEEILIFPQKSKMENKKFLKPYTDYIRKLLPKSCKLHLLKQLLIIYSYWILTR</sequence>
<evidence type="ECO:0000313" key="1">
    <source>
        <dbReference type="Proteomes" id="UP000050640"/>
    </source>
</evidence>
<dbReference type="Proteomes" id="UP000050640">
    <property type="component" value="Unplaced"/>
</dbReference>
<evidence type="ECO:0000313" key="2">
    <source>
        <dbReference type="WBParaSite" id="EEL_0000568001-mRNA-1"/>
    </source>
</evidence>
<dbReference type="WBParaSite" id="EEL_0000568001-mRNA-1">
    <property type="protein sequence ID" value="EEL_0000568001-mRNA-1"/>
    <property type="gene ID" value="EEL_0000568001"/>
</dbReference>
<keyword evidence="1" id="KW-1185">Reference proteome</keyword>
<protein>
    <submittedName>
        <fullName evidence="2">Transposase</fullName>
    </submittedName>
</protein>
<organism evidence="1 2">
    <name type="scientific">Elaeophora elaphi</name>
    <dbReference type="NCBI Taxonomy" id="1147741"/>
    <lineage>
        <taxon>Eukaryota</taxon>
        <taxon>Metazoa</taxon>
        <taxon>Ecdysozoa</taxon>
        <taxon>Nematoda</taxon>
        <taxon>Chromadorea</taxon>
        <taxon>Rhabditida</taxon>
        <taxon>Spirurina</taxon>
        <taxon>Spiruromorpha</taxon>
        <taxon>Filarioidea</taxon>
        <taxon>Onchocercidae</taxon>
        <taxon>Elaeophora</taxon>
    </lineage>
</organism>
<proteinExistence type="predicted"/>
<name>A0A0R3RUH5_9BILA</name>
<reference evidence="2" key="1">
    <citation type="submission" date="2017-02" db="UniProtKB">
        <authorList>
            <consortium name="WormBaseParasite"/>
        </authorList>
    </citation>
    <scope>IDENTIFICATION</scope>
</reference>
<dbReference type="AlphaFoldDB" id="A0A0R3RUH5"/>